<keyword evidence="2" id="KW-0732">Signal</keyword>
<feature type="transmembrane region" description="Helical" evidence="1">
    <location>
        <begin position="193"/>
        <end position="216"/>
    </location>
</feature>
<keyword evidence="1" id="KW-1133">Transmembrane helix</keyword>
<keyword evidence="1" id="KW-0812">Transmembrane</keyword>
<keyword evidence="4" id="KW-1185">Reference proteome</keyword>
<feature type="signal peptide" evidence="2">
    <location>
        <begin position="1"/>
        <end position="23"/>
    </location>
</feature>
<evidence type="ECO:0000256" key="2">
    <source>
        <dbReference type="SAM" id="SignalP"/>
    </source>
</evidence>
<dbReference type="EMBL" id="KN817550">
    <property type="protein sequence ID" value="KJA22400.1"/>
    <property type="molecule type" value="Genomic_DNA"/>
</dbReference>
<evidence type="ECO:0000256" key="1">
    <source>
        <dbReference type="SAM" id="Phobius"/>
    </source>
</evidence>
<dbReference type="AlphaFoldDB" id="A0A0D2PRB0"/>
<organism evidence="3 4">
    <name type="scientific">Hypholoma sublateritium (strain FD-334 SS-4)</name>
    <dbReference type="NCBI Taxonomy" id="945553"/>
    <lineage>
        <taxon>Eukaryota</taxon>
        <taxon>Fungi</taxon>
        <taxon>Dikarya</taxon>
        <taxon>Basidiomycota</taxon>
        <taxon>Agaricomycotina</taxon>
        <taxon>Agaricomycetes</taxon>
        <taxon>Agaricomycetidae</taxon>
        <taxon>Agaricales</taxon>
        <taxon>Agaricineae</taxon>
        <taxon>Strophariaceae</taxon>
        <taxon>Hypholoma</taxon>
    </lineage>
</organism>
<name>A0A0D2PRB0_HYPSF</name>
<reference evidence="4" key="1">
    <citation type="submission" date="2014-04" db="EMBL/GenBank/DDBJ databases">
        <title>Evolutionary Origins and Diversification of the Mycorrhizal Mutualists.</title>
        <authorList>
            <consortium name="DOE Joint Genome Institute"/>
            <consortium name="Mycorrhizal Genomics Consortium"/>
            <person name="Kohler A."/>
            <person name="Kuo A."/>
            <person name="Nagy L.G."/>
            <person name="Floudas D."/>
            <person name="Copeland A."/>
            <person name="Barry K.W."/>
            <person name="Cichocki N."/>
            <person name="Veneault-Fourrey C."/>
            <person name="LaButti K."/>
            <person name="Lindquist E.A."/>
            <person name="Lipzen A."/>
            <person name="Lundell T."/>
            <person name="Morin E."/>
            <person name="Murat C."/>
            <person name="Riley R."/>
            <person name="Ohm R."/>
            <person name="Sun H."/>
            <person name="Tunlid A."/>
            <person name="Henrissat B."/>
            <person name="Grigoriev I.V."/>
            <person name="Hibbett D.S."/>
            <person name="Martin F."/>
        </authorList>
    </citation>
    <scope>NUCLEOTIDE SEQUENCE [LARGE SCALE GENOMIC DNA]</scope>
    <source>
        <strain evidence="4">FD-334 SS-4</strain>
    </source>
</reference>
<feature type="chain" id="PRO_5002248780" evidence="2">
    <location>
        <begin position="24"/>
        <end position="217"/>
    </location>
</feature>
<gene>
    <name evidence="3" type="ORF">HYPSUDRAFT_202196</name>
</gene>
<keyword evidence="1" id="KW-0472">Membrane</keyword>
<accession>A0A0D2PRB0</accession>
<dbReference type="Proteomes" id="UP000054270">
    <property type="component" value="Unassembled WGS sequence"/>
</dbReference>
<proteinExistence type="predicted"/>
<evidence type="ECO:0000313" key="4">
    <source>
        <dbReference type="Proteomes" id="UP000054270"/>
    </source>
</evidence>
<protein>
    <submittedName>
        <fullName evidence="3">Uncharacterized protein</fullName>
    </submittedName>
</protein>
<evidence type="ECO:0000313" key="3">
    <source>
        <dbReference type="EMBL" id="KJA22400.1"/>
    </source>
</evidence>
<sequence>MVKIANSLLAIAGLCASLVRVNADVVINEPVAAVASGVTQVGSASLLGASAISTQAGGATVYLATEVDTFLGFASGGHTSTVLSTPSTTVFTLVEASSVFSISAPIVTTLAGNVVASGDEETTCTGTGNGGQVDCVQEIEVSAGGVATTAVIDFVATTSPVFTITGSGTGAVSVTGGSAAPTSSANTSPAKNAASHIIVSLTSTSLLGLMGFIFVFL</sequence>